<name>A0AA90P760_9BACI</name>
<proteinExistence type="predicted"/>
<sequence length="51" mass="5835">MKKAKRLEEGKFDMIILADVSHIGPMMIPHYLSMFEGVSILERIFITKLVG</sequence>
<evidence type="ECO:0000313" key="1">
    <source>
        <dbReference type="EMBL" id="MDP1454657.1"/>
    </source>
</evidence>
<accession>A0AA90P760</accession>
<protein>
    <submittedName>
        <fullName evidence="1">Uncharacterized protein</fullName>
    </submittedName>
</protein>
<dbReference type="Proteomes" id="UP001178275">
    <property type="component" value="Unassembled WGS sequence"/>
</dbReference>
<organism evidence="1 2">
    <name type="scientific">Peribacillus frigoritolerans</name>
    <dbReference type="NCBI Taxonomy" id="450367"/>
    <lineage>
        <taxon>Bacteria</taxon>
        <taxon>Bacillati</taxon>
        <taxon>Bacillota</taxon>
        <taxon>Bacilli</taxon>
        <taxon>Bacillales</taxon>
        <taxon>Bacillaceae</taxon>
        <taxon>Peribacillus</taxon>
    </lineage>
</organism>
<reference evidence="1" key="1">
    <citation type="submission" date="2023-07" db="EMBL/GenBank/DDBJ databases">
        <title>Murine gut Bacillus species.</title>
        <authorList>
            <person name="Gutman E."/>
            <person name="Hashuel R."/>
            <person name="Litvak Y."/>
        </authorList>
    </citation>
    <scope>NUCLEOTIDE SEQUENCE</scope>
    <source>
        <strain evidence="1">RU293</strain>
    </source>
</reference>
<dbReference type="RefSeq" id="WP_305162960.1">
    <property type="nucleotide sequence ID" value="NZ_JAUUTW010000056.1"/>
</dbReference>
<comment type="caution">
    <text evidence="1">The sequence shown here is derived from an EMBL/GenBank/DDBJ whole genome shotgun (WGS) entry which is preliminary data.</text>
</comment>
<dbReference type="EMBL" id="JAUUTW010000056">
    <property type="protein sequence ID" value="MDP1454657.1"/>
    <property type="molecule type" value="Genomic_DNA"/>
</dbReference>
<dbReference type="AlphaFoldDB" id="A0AA90P760"/>
<evidence type="ECO:0000313" key="2">
    <source>
        <dbReference type="Proteomes" id="UP001178275"/>
    </source>
</evidence>
<gene>
    <name evidence="1" type="ORF">Q8G36_27500</name>
</gene>